<name>A0A0F6RNJ5_MICAE</name>
<dbReference type="EMBL" id="CP011304">
    <property type="protein sequence ID" value="AKE66450.1"/>
    <property type="molecule type" value="Genomic_DNA"/>
</dbReference>
<evidence type="ECO:0000313" key="1">
    <source>
        <dbReference type="EMBL" id="AKE66450.1"/>
    </source>
</evidence>
<protein>
    <submittedName>
        <fullName evidence="1">Uncharacterized protein</fullName>
    </submittedName>
</protein>
<dbReference type="HOGENOM" id="CLU_3119738_0_0_3"/>
<proteinExistence type="predicted"/>
<dbReference type="PATRIC" id="fig|1641812.3.peg.4266"/>
<reference evidence="1 2" key="1">
    <citation type="journal article" date="2015" name="Genome Announc.">
        <title>Complete Genome Sequence of Microcystis aeruginosa NIES-2549, a Bloom-Forming Cyanobacterium from Lake Kasumigaura, Japan.</title>
        <authorList>
            <person name="Yamaguchi H."/>
            <person name="Suzuki S."/>
            <person name="Tanabe Y."/>
            <person name="Osana Y."/>
            <person name="Shimura Y."/>
            <person name="Ishida K."/>
            <person name="Kawachi M."/>
        </authorList>
    </citation>
    <scope>NUCLEOTIDE SEQUENCE [LARGE SCALE GENOMIC DNA]</scope>
    <source>
        <strain evidence="1 2">NIES-2549</strain>
    </source>
</reference>
<sequence length="50" mass="5860">MNHIPENWQSENHKVVRESWPSVITDSQPLATGDLSPHIIYQFDCQYIFS</sequence>
<organism evidence="1 2">
    <name type="scientific">Microcystis aeruginosa NIES-2549</name>
    <dbReference type="NCBI Taxonomy" id="1641812"/>
    <lineage>
        <taxon>Bacteria</taxon>
        <taxon>Bacillati</taxon>
        <taxon>Cyanobacteriota</taxon>
        <taxon>Cyanophyceae</taxon>
        <taxon>Oscillatoriophycideae</taxon>
        <taxon>Chroococcales</taxon>
        <taxon>Microcystaceae</taxon>
        <taxon>Microcystis</taxon>
    </lineage>
</organism>
<evidence type="ECO:0000313" key="2">
    <source>
        <dbReference type="Proteomes" id="UP000034103"/>
    </source>
</evidence>
<accession>A0A0F6RNJ5</accession>
<dbReference type="AlphaFoldDB" id="A0A0F6RNJ5"/>
<gene>
    <name evidence="1" type="ORF">MYAER_4126</name>
</gene>
<dbReference type="Proteomes" id="UP000034103">
    <property type="component" value="Chromosome"/>
</dbReference>